<reference evidence="2" key="1">
    <citation type="submission" date="2021-11" db="EMBL/GenBank/DDBJ databases">
        <title>Draft genome sequence of Alcaligenes endophyticus type strain CCUG 75668T.</title>
        <authorList>
            <person name="Salva-Serra F."/>
            <person name="Duran R.E."/>
            <person name="Seeger M."/>
            <person name="Moore E.R.B."/>
            <person name="Jaen-Luchoro D."/>
        </authorList>
    </citation>
    <scope>NUCLEOTIDE SEQUENCE</scope>
    <source>
        <strain evidence="2">CCUG 75668</strain>
    </source>
</reference>
<dbReference type="InterPro" id="IPR038706">
    <property type="entry name" value="Type_VI_SciN-like_sf"/>
</dbReference>
<dbReference type="NCBIfam" id="TIGR03352">
    <property type="entry name" value="VI_chp_3"/>
    <property type="match status" value="1"/>
</dbReference>
<dbReference type="PANTHER" id="PTHR37625:SF4">
    <property type="entry name" value="OUTER MEMBRANE LIPOPROTEIN"/>
    <property type="match status" value="1"/>
</dbReference>
<dbReference type="Proteomes" id="UP001168613">
    <property type="component" value="Unassembled WGS sequence"/>
</dbReference>
<keyword evidence="2" id="KW-0449">Lipoprotein</keyword>
<dbReference type="PROSITE" id="PS51257">
    <property type="entry name" value="PROKAR_LIPOPROTEIN"/>
    <property type="match status" value="1"/>
</dbReference>
<protein>
    <submittedName>
        <fullName evidence="2">Type VI secretion system lipoprotein TssJ</fullName>
    </submittedName>
</protein>
<dbReference type="EMBL" id="JAJHNU010000003">
    <property type="protein sequence ID" value="MDN4121875.1"/>
    <property type="molecule type" value="Genomic_DNA"/>
</dbReference>
<accession>A0ABT8EKR3</accession>
<organism evidence="2 3">
    <name type="scientific">Alcaligenes endophyticus</name>
    <dbReference type="NCBI Taxonomy" id="1929088"/>
    <lineage>
        <taxon>Bacteria</taxon>
        <taxon>Pseudomonadati</taxon>
        <taxon>Pseudomonadota</taxon>
        <taxon>Betaproteobacteria</taxon>
        <taxon>Burkholderiales</taxon>
        <taxon>Alcaligenaceae</taxon>
        <taxon>Alcaligenes</taxon>
    </lineage>
</organism>
<dbReference type="InterPro" id="IPR017734">
    <property type="entry name" value="T6SS_SciN"/>
</dbReference>
<evidence type="ECO:0000313" key="2">
    <source>
        <dbReference type="EMBL" id="MDN4121875.1"/>
    </source>
</evidence>
<sequence>MRVRTSAGSIAAMLMTALVLSSCAATENKLAVPYQVRFQGTAEQNPNTQGHATPVQVTVYQLRAQEKFQQADYFALQQAEQYLGDQLLAKETLMVPPEGQEQFSSAGHIEARYLGVVAAYRDLDHANWRLLIPLPAARSTNIYKFWQFSPRQAVLGISVNEHGLDVISEP</sequence>
<dbReference type="PANTHER" id="PTHR37625">
    <property type="entry name" value="OUTER MEMBRANE LIPOPROTEIN-RELATED"/>
    <property type="match status" value="1"/>
</dbReference>
<comment type="caution">
    <text evidence="2">The sequence shown here is derived from an EMBL/GenBank/DDBJ whole genome shotgun (WGS) entry which is preliminary data.</text>
</comment>
<keyword evidence="1" id="KW-0732">Signal</keyword>
<name>A0ABT8EKR3_9BURK</name>
<evidence type="ECO:0000313" key="3">
    <source>
        <dbReference type="Proteomes" id="UP001168613"/>
    </source>
</evidence>
<dbReference type="Pfam" id="PF12790">
    <property type="entry name" value="T6SS-SciN"/>
    <property type="match status" value="1"/>
</dbReference>
<evidence type="ECO:0000256" key="1">
    <source>
        <dbReference type="SAM" id="SignalP"/>
    </source>
</evidence>
<feature type="signal peptide" evidence="1">
    <location>
        <begin position="1"/>
        <end position="24"/>
    </location>
</feature>
<proteinExistence type="predicted"/>
<dbReference type="RefSeq" id="WP_266123117.1">
    <property type="nucleotide sequence ID" value="NZ_JAJHNU010000003.1"/>
</dbReference>
<dbReference type="Gene3D" id="2.60.40.4150">
    <property type="entry name" value="Type VI secretion system, lipoprotein SciN"/>
    <property type="match status" value="1"/>
</dbReference>
<gene>
    <name evidence="2" type="primary">tssJ</name>
    <name evidence="2" type="ORF">LMS43_11295</name>
</gene>
<feature type="chain" id="PRO_5045841611" evidence="1">
    <location>
        <begin position="25"/>
        <end position="170"/>
    </location>
</feature>
<keyword evidence="3" id="KW-1185">Reference proteome</keyword>